<dbReference type="EMBL" id="RBXX01000002">
    <property type="protein sequence ID" value="RKT86389.1"/>
    <property type="molecule type" value="Genomic_DNA"/>
</dbReference>
<proteinExistence type="predicted"/>
<protein>
    <submittedName>
        <fullName evidence="2">Uncharacterized protein</fullName>
    </submittedName>
</protein>
<dbReference type="Proteomes" id="UP000270697">
    <property type="component" value="Unassembled WGS sequence"/>
</dbReference>
<accession>A0A1I5AWM4</accession>
<sequence length="194" mass="20687">MLTRLLSGGNGHPLAPVTAVGVGGRRLDRSKLTARLGFAASNLAAILHTDWRALNELLRACRQPQTFSRDRAAAMLAHHFAAVHGLDKYVLDDPGTRPDAAGEPAELVADPVAVELVFAGQRRAAQLRPVGRDAAIDVFTEQGLNTTAMATQLYTAHARSPRARAPGASRMVSTWREPGGAIVQGRCQQVALRA</sequence>
<evidence type="ECO:0000313" key="2">
    <source>
        <dbReference type="EMBL" id="SFN66800.1"/>
    </source>
</evidence>
<evidence type="ECO:0000313" key="3">
    <source>
        <dbReference type="Proteomes" id="UP000199398"/>
    </source>
</evidence>
<gene>
    <name evidence="1" type="ORF">ATL45_4755</name>
    <name evidence="2" type="ORF">SAMN05421805_10630</name>
</gene>
<reference evidence="1 4" key="2">
    <citation type="submission" date="2018-10" db="EMBL/GenBank/DDBJ databases">
        <title>Sequencing the genomes of 1000 actinobacteria strains.</title>
        <authorList>
            <person name="Klenk H.-P."/>
        </authorList>
    </citation>
    <scope>NUCLEOTIDE SEQUENCE [LARGE SCALE GENOMIC DNA]</scope>
    <source>
        <strain evidence="1 4">DSM 45119</strain>
    </source>
</reference>
<organism evidence="2 3">
    <name type="scientific">Saccharopolyspora antimicrobica</name>
    <dbReference type="NCBI Taxonomy" id="455193"/>
    <lineage>
        <taxon>Bacteria</taxon>
        <taxon>Bacillati</taxon>
        <taxon>Actinomycetota</taxon>
        <taxon>Actinomycetes</taxon>
        <taxon>Pseudonocardiales</taxon>
        <taxon>Pseudonocardiaceae</taxon>
        <taxon>Saccharopolyspora</taxon>
    </lineage>
</organism>
<keyword evidence="4" id="KW-1185">Reference proteome</keyword>
<name>A0A1I5AWM4_9PSEU</name>
<evidence type="ECO:0000313" key="4">
    <source>
        <dbReference type="Proteomes" id="UP000270697"/>
    </source>
</evidence>
<dbReference type="AlphaFoldDB" id="A0A1I5AWM4"/>
<evidence type="ECO:0000313" key="1">
    <source>
        <dbReference type="EMBL" id="RKT86389.1"/>
    </source>
</evidence>
<dbReference type="Proteomes" id="UP000199398">
    <property type="component" value="Unassembled WGS sequence"/>
</dbReference>
<reference evidence="2 3" key="1">
    <citation type="submission" date="2016-10" db="EMBL/GenBank/DDBJ databases">
        <authorList>
            <person name="de Groot N.N."/>
        </authorList>
    </citation>
    <scope>NUCLEOTIDE SEQUENCE [LARGE SCALE GENOMIC DNA]</scope>
    <source>
        <strain evidence="2 3">CPCC 201259</strain>
    </source>
</reference>
<dbReference type="RefSeq" id="WP_093153615.1">
    <property type="nucleotide sequence ID" value="NZ_FOUP01000006.1"/>
</dbReference>
<dbReference type="EMBL" id="FOUP01000006">
    <property type="protein sequence ID" value="SFN66800.1"/>
    <property type="molecule type" value="Genomic_DNA"/>
</dbReference>